<dbReference type="Proteomes" id="UP000480303">
    <property type="component" value="Unassembled WGS sequence"/>
</dbReference>
<dbReference type="AlphaFoldDB" id="A0A6A0BC60"/>
<accession>A0A6A0BC60</accession>
<dbReference type="EMBL" id="BLLI01000009">
    <property type="protein sequence ID" value="GFH41994.1"/>
    <property type="molecule type" value="Genomic_DNA"/>
</dbReference>
<keyword evidence="2" id="KW-1185">Reference proteome</keyword>
<organism evidence="1 2">
    <name type="scientific">Pseudolactococcus hodotermopsidis</name>
    <dbReference type="NCBI Taxonomy" id="2709157"/>
    <lineage>
        <taxon>Bacteria</taxon>
        <taxon>Bacillati</taxon>
        <taxon>Bacillota</taxon>
        <taxon>Bacilli</taxon>
        <taxon>Lactobacillales</taxon>
        <taxon>Streptococcaceae</taxon>
        <taxon>Pseudolactococcus</taxon>
    </lineage>
</organism>
<evidence type="ECO:0000313" key="1">
    <source>
        <dbReference type="EMBL" id="GFH41994.1"/>
    </source>
</evidence>
<gene>
    <name evidence="1" type="ORF">Hs30E_05450</name>
</gene>
<evidence type="ECO:0000313" key="2">
    <source>
        <dbReference type="Proteomes" id="UP000480303"/>
    </source>
</evidence>
<dbReference type="RefSeq" id="WP_172207772.1">
    <property type="nucleotide sequence ID" value="NZ_BLLI01000009.1"/>
</dbReference>
<comment type="caution">
    <text evidence="1">The sequence shown here is derived from an EMBL/GenBank/DDBJ whole genome shotgun (WGS) entry which is preliminary data.</text>
</comment>
<sequence length="101" mass="12095">MEKVKLEDVILELECCDAESESYFNLKTGQFLQCNDFVLDREELLALQNDLFYEISGRGAFRHFKDKVNLLGIEEKWYAFRDQAYREIAIQWCKENHLSYE</sequence>
<protein>
    <submittedName>
        <fullName evidence="1">Uncharacterized protein</fullName>
    </submittedName>
</protein>
<name>A0A6A0BC60_9LACT</name>
<proteinExistence type="predicted"/>
<reference evidence="1 2" key="1">
    <citation type="submission" date="2020-02" db="EMBL/GenBank/DDBJ databases">
        <title>Draft genome sequence of Lactococcus sp. Hs30E4-3.</title>
        <authorList>
            <person name="Noda S."/>
            <person name="Yuki M."/>
            <person name="Ohkuma M."/>
        </authorList>
    </citation>
    <scope>NUCLEOTIDE SEQUENCE [LARGE SCALE GENOMIC DNA]</scope>
    <source>
        <strain evidence="1 2">Hs30E4-3</strain>
    </source>
</reference>